<evidence type="ECO:0000313" key="1">
    <source>
        <dbReference type="EMBL" id="KOC60400.1"/>
    </source>
</evidence>
<dbReference type="AlphaFoldDB" id="A0A0L7QP50"/>
<dbReference type="Proteomes" id="UP000053825">
    <property type="component" value="Unassembled WGS sequence"/>
</dbReference>
<gene>
    <name evidence="1" type="ORF">WH47_08619</name>
</gene>
<protein>
    <recommendedName>
        <fullName evidence="3">Neuroglobin</fullName>
    </recommendedName>
</protein>
<proteinExistence type="predicted"/>
<name>A0A0L7QP50_9HYME</name>
<evidence type="ECO:0008006" key="3">
    <source>
        <dbReference type="Google" id="ProtNLM"/>
    </source>
</evidence>
<evidence type="ECO:0000313" key="2">
    <source>
        <dbReference type="Proteomes" id="UP000053825"/>
    </source>
</evidence>
<sequence length="90" mass="10269">MGCELSKLATVKSQNQTATDLRLPLTAKQKFTVMASWKAVSRALEPTGVYMLIRYVTWTTFSMRLHFVKTYVNNRVPFCIILTSNIPPSR</sequence>
<dbReference type="STRING" id="597456.A0A0L7QP50"/>
<dbReference type="EMBL" id="KQ414831">
    <property type="protein sequence ID" value="KOC60400.1"/>
    <property type="molecule type" value="Genomic_DNA"/>
</dbReference>
<organism evidence="1 2">
    <name type="scientific">Habropoda laboriosa</name>
    <dbReference type="NCBI Taxonomy" id="597456"/>
    <lineage>
        <taxon>Eukaryota</taxon>
        <taxon>Metazoa</taxon>
        <taxon>Ecdysozoa</taxon>
        <taxon>Arthropoda</taxon>
        <taxon>Hexapoda</taxon>
        <taxon>Insecta</taxon>
        <taxon>Pterygota</taxon>
        <taxon>Neoptera</taxon>
        <taxon>Endopterygota</taxon>
        <taxon>Hymenoptera</taxon>
        <taxon>Apocrita</taxon>
        <taxon>Aculeata</taxon>
        <taxon>Apoidea</taxon>
        <taxon>Anthophila</taxon>
        <taxon>Apidae</taxon>
        <taxon>Habropoda</taxon>
    </lineage>
</organism>
<accession>A0A0L7QP50</accession>
<reference evidence="1 2" key="1">
    <citation type="submission" date="2015-07" db="EMBL/GenBank/DDBJ databases">
        <title>The genome of Habropoda laboriosa.</title>
        <authorList>
            <person name="Pan H."/>
            <person name="Kapheim K."/>
        </authorList>
    </citation>
    <scope>NUCLEOTIDE SEQUENCE [LARGE SCALE GENOMIC DNA]</scope>
    <source>
        <strain evidence="1">0110345459</strain>
    </source>
</reference>
<keyword evidence="2" id="KW-1185">Reference proteome</keyword>